<proteinExistence type="predicted"/>
<keyword evidence="2" id="KW-1185">Reference proteome</keyword>
<gene>
    <name evidence="1" type="ORF">T12_13436</name>
</gene>
<evidence type="ECO:0000313" key="1">
    <source>
        <dbReference type="EMBL" id="KRY16214.1"/>
    </source>
</evidence>
<comment type="caution">
    <text evidence="1">The sequence shown here is derived from an EMBL/GenBank/DDBJ whole genome shotgun (WGS) entry which is preliminary data.</text>
</comment>
<dbReference type="EMBL" id="JYDQ01000082">
    <property type="protein sequence ID" value="KRY16214.1"/>
    <property type="molecule type" value="Genomic_DNA"/>
</dbReference>
<accession>A0A0V0ZU12</accession>
<dbReference type="AlphaFoldDB" id="A0A0V0ZU12"/>
<protein>
    <submittedName>
        <fullName evidence="1">Uncharacterized protein</fullName>
    </submittedName>
</protein>
<dbReference type="Proteomes" id="UP000054783">
    <property type="component" value="Unassembled WGS sequence"/>
</dbReference>
<evidence type="ECO:0000313" key="2">
    <source>
        <dbReference type="Proteomes" id="UP000054783"/>
    </source>
</evidence>
<organism evidence="1 2">
    <name type="scientific">Trichinella patagoniensis</name>
    <dbReference type="NCBI Taxonomy" id="990121"/>
    <lineage>
        <taxon>Eukaryota</taxon>
        <taxon>Metazoa</taxon>
        <taxon>Ecdysozoa</taxon>
        <taxon>Nematoda</taxon>
        <taxon>Enoplea</taxon>
        <taxon>Dorylaimia</taxon>
        <taxon>Trichinellida</taxon>
        <taxon>Trichinellidae</taxon>
        <taxon>Trichinella</taxon>
    </lineage>
</organism>
<name>A0A0V0ZU12_9BILA</name>
<reference evidence="1 2" key="1">
    <citation type="submission" date="2015-01" db="EMBL/GenBank/DDBJ databases">
        <title>Evolution of Trichinella species and genotypes.</title>
        <authorList>
            <person name="Korhonen P.K."/>
            <person name="Edoardo P."/>
            <person name="Giuseppe L.R."/>
            <person name="Gasser R.B."/>
        </authorList>
    </citation>
    <scope>NUCLEOTIDE SEQUENCE [LARGE SCALE GENOMIC DNA]</scope>
    <source>
        <strain evidence="1">ISS2496</strain>
    </source>
</reference>
<sequence>MKVSVVQNESSLKPILGDEGYSRKLRNFMGCRLAFFMKNFEKFYFEISILFALINDNVMQNSIRNCPLVMEHMASKFGILPIPIHSPAFYAIYNIIFSK</sequence>